<accession>A0ABX0JUX0</accession>
<dbReference type="RefSeq" id="WP_173568581.1">
    <property type="nucleotide sequence ID" value="NZ_WOSY01000001.1"/>
</dbReference>
<dbReference type="PANTHER" id="PTHR46663">
    <property type="entry name" value="DIGUANYLATE CYCLASE DGCT-RELATED"/>
    <property type="match status" value="1"/>
</dbReference>
<evidence type="ECO:0000313" key="3">
    <source>
        <dbReference type="Proteomes" id="UP000631653"/>
    </source>
</evidence>
<sequence length="387" mass="42032">MAGHLMASDAGHSSDDYRKLYEVAVRRLERERKIRREAEAIAERGLRELYRRNAQQQLLETIVSCANTTSSANRVIEVTLLETCRGLGMSCGIAFLQDEGDISVASPHLCCPETPETCANALMACRVSGLFDAGGIAAEITSEQKILSWRCTQSDDVPATLAHALGFPVIANGSVRALLVFFSCAEVKAEEPVVGLCMNVGGHIARVMEREQAQKQLLHDASHDPLTGLPNRTSFHKTLKETVQAWTVPTVPPAVCLIDLDDFKQINDRFGHSAGDMLLTEAAHRFSRCVESHPGCVIARLGGDEFTACLTGLHHRNEALRLAESFCHALEPPLLFEGYELRSSASVGIAFCEQGATDTSKLLKIADLAMYESKKRGGNTVTVGVGP</sequence>
<evidence type="ECO:0000259" key="1">
    <source>
        <dbReference type="PROSITE" id="PS50887"/>
    </source>
</evidence>
<gene>
    <name evidence="2" type="ORF">GOB81_01395</name>
</gene>
<dbReference type="CDD" id="cd01949">
    <property type="entry name" value="GGDEF"/>
    <property type="match status" value="1"/>
</dbReference>
<dbReference type="Pfam" id="PF00990">
    <property type="entry name" value="GGDEF"/>
    <property type="match status" value="1"/>
</dbReference>
<reference evidence="2 3" key="1">
    <citation type="journal article" date="2020" name="Int. J. Syst. Evol. Microbiol.">
        <title>Novel acetic acid bacteria from cider fermentations: Acetobacter conturbans sp. nov. and Acetobacter fallax sp. nov.</title>
        <authorList>
            <person name="Sombolestani A.S."/>
            <person name="Cleenwerck I."/>
            <person name="Cnockaert M."/>
            <person name="Borremans W."/>
            <person name="Wieme A.D."/>
            <person name="De Vuyst L."/>
            <person name="Vandamme P."/>
        </authorList>
    </citation>
    <scope>NUCLEOTIDE SEQUENCE [LARGE SCALE GENOMIC DNA]</scope>
    <source>
        <strain evidence="2 3">LMG 1627</strain>
    </source>
</reference>
<evidence type="ECO:0000313" key="2">
    <source>
        <dbReference type="EMBL" id="NHN87293.1"/>
    </source>
</evidence>
<dbReference type="SMART" id="SM00267">
    <property type="entry name" value="GGDEF"/>
    <property type="match status" value="1"/>
</dbReference>
<dbReference type="InterPro" id="IPR000160">
    <property type="entry name" value="GGDEF_dom"/>
</dbReference>
<dbReference type="PROSITE" id="PS50887">
    <property type="entry name" value="GGDEF"/>
    <property type="match status" value="1"/>
</dbReference>
<dbReference type="SUPFAM" id="SSF55073">
    <property type="entry name" value="Nucleotide cyclase"/>
    <property type="match status" value="1"/>
</dbReference>
<dbReference type="Proteomes" id="UP000631653">
    <property type="component" value="Unassembled WGS sequence"/>
</dbReference>
<keyword evidence="3" id="KW-1185">Reference proteome</keyword>
<proteinExistence type="predicted"/>
<feature type="domain" description="GGDEF" evidence="1">
    <location>
        <begin position="251"/>
        <end position="386"/>
    </location>
</feature>
<dbReference type="PANTHER" id="PTHR46663:SF2">
    <property type="entry name" value="GGDEF DOMAIN-CONTAINING PROTEIN"/>
    <property type="match status" value="1"/>
</dbReference>
<organism evidence="2 3">
    <name type="scientific">Acetobacter conturbans</name>
    <dbReference type="NCBI Taxonomy" id="1737472"/>
    <lineage>
        <taxon>Bacteria</taxon>
        <taxon>Pseudomonadati</taxon>
        <taxon>Pseudomonadota</taxon>
        <taxon>Alphaproteobacteria</taxon>
        <taxon>Acetobacterales</taxon>
        <taxon>Acetobacteraceae</taxon>
        <taxon>Acetobacter</taxon>
    </lineage>
</organism>
<dbReference type="Gene3D" id="3.30.70.270">
    <property type="match status" value="1"/>
</dbReference>
<dbReference type="NCBIfam" id="TIGR00254">
    <property type="entry name" value="GGDEF"/>
    <property type="match status" value="1"/>
</dbReference>
<dbReference type="EMBL" id="WOSY01000001">
    <property type="protein sequence ID" value="NHN87293.1"/>
    <property type="molecule type" value="Genomic_DNA"/>
</dbReference>
<name>A0ABX0JUX0_9PROT</name>
<protein>
    <submittedName>
        <fullName evidence="2">Diguanylate cyclase</fullName>
    </submittedName>
</protein>
<dbReference type="InterPro" id="IPR029787">
    <property type="entry name" value="Nucleotide_cyclase"/>
</dbReference>
<dbReference type="InterPro" id="IPR043128">
    <property type="entry name" value="Rev_trsase/Diguanyl_cyclase"/>
</dbReference>
<comment type="caution">
    <text evidence="2">The sequence shown here is derived from an EMBL/GenBank/DDBJ whole genome shotgun (WGS) entry which is preliminary data.</text>
</comment>
<dbReference type="InterPro" id="IPR052163">
    <property type="entry name" value="DGC-Regulatory_Protein"/>
</dbReference>
<dbReference type="SUPFAM" id="SSF55781">
    <property type="entry name" value="GAF domain-like"/>
    <property type="match status" value="1"/>
</dbReference>